<feature type="transmembrane region" description="Helical" evidence="7">
    <location>
        <begin position="105"/>
        <end position="123"/>
    </location>
</feature>
<dbReference type="AlphaFoldDB" id="A0A6P5RE46"/>
<dbReference type="GO" id="GO:0005345">
    <property type="term" value="F:purine nucleobase transmembrane transporter activity"/>
    <property type="evidence" value="ECO:0007669"/>
    <property type="project" value="UniProtKB-UniRule"/>
</dbReference>
<proteinExistence type="inferred from homology"/>
<dbReference type="Pfam" id="PF16913">
    <property type="entry name" value="PUNUT"/>
    <property type="match status" value="1"/>
</dbReference>
<feature type="transmembrane region" description="Helical" evidence="7">
    <location>
        <begin position="370"/>
        <end position="387"/>
    </location>
</feature>
<dbReference type="SUPFAM" id="SSF103481">
    <property type="entry name" value="Multidrug resistance efflux transporter EmrE"/>
    <property type="match status" value="1"/>
</dbReference>
<evidence type="ECO:0000256" key="4">
    <source>
        <dbReference type="ARBA" id="ARBA00022692"/>
    </source>
</evidence>
<accession>A0A6P5RE46</accession>
<dbReference type="PANTHER" id="PTHR31376">
    <property type="entry name" value="OS09G0467300 PROTEIN-RELATED"/>
    <property type="match status" value="1"/>
</dbReference>
<feature type="transmembrane region" description="Helical" evidence="7">
    <location>
        <begin position="314"/>
        <end position="337"/>
    </location>
</feature>
<dbReference type="InterPro" id="IPR030182">
    <property type="entry name" value="PUP_plant"/>
</dbReference>
<dbReference type="KEGG" id="pavi:110745432"/>
<dbReference type="GO" id="GO:0016020">
    <property type="term" value="C:membrane"/>
    <property type="evidence" value="ECO:0007669"/>
    <property type="project" value="UniProtKB-SubCell"/>
</dbReference>
<evidence type="ECO:0000256" key="8">
    <source>
        <dbReference type="SAM" id="SignalP"/>
    </source>
</evidence>
<feature type="transmembrane region" description="Helical" evidence="7">
    <location>
        <begin position="275"/>
        <end position="293"/>
    </location>
</feature>
<keyword evidence="5 7" id="KW-1133">Transmembrane helix</keyword>
<dbReference type="GeneID" id="110745432"/>
<gene>
    <name evidence="10" type="primary">LOC110745432</name>
</gene>
<evidence type="ECO:0000313" key="9">
    <source>
        <dbReference type="Proteomes" id="UP000515124"/>
    </source>
</evidence>
<feature type="transmembrane region" description="Helical" evidence="7">
    <location>
        <begin position="143"/>
        <end position="165"/>
    </location>
</feature>
<keyword evidence="9" id="KW-1185">Reference proteome</keyword>
<comment type="similarity">
    <text evidence="2 7">Belongs to the purine permeases (TC 2.A.7.14) family.</text>
</comment>
<evidence type="ECO:0000256" key="3">
    <source>
        <dbReference type="ARBA" id="ARBA00022448"/>
    </source>
</evidence>
<organism evidence="9 10">
    <name type="scientific">Prunus avium</name>
    <name type="common">Cherry</name>
    <name type="synonym">Cerasus avium</name>
    <dbReference type="NCBI Taxonomy" id="42229"/>
    <lineage>
        <taxon>Eukaryota</taxon>
        <taxon>Viridiplantae</taxon>
        <taxon>Streptophyta</taxon>
        <taxon>Embryophyta</taxon>
        <taxon>Tracheophyta</taxon>
        <taxon>Spermatophyta</taxon>
        <taxon>Magnoliopsida</taxon>
        <taxon>eudicotyledons</taxon>
        <taxon>Gunneridae</taxon>
        <taxon>Pentapetalae</taxon>
        <taxon>rosids</taxon>
        <taxon>fabids</taxon>
        <taxon>Rosales</taxon>
        <taxon>Rosaceae</taxon>
        <taxon>Amygdaloideae</taxon>
        <taxon>Amygdaleae</taxon>
        <taxon>Prunus</taxon>
    </lineage>
</organism>
<keyword evidence="3 7" id="KW-0813">Transport</keyword>
<feature type="transmembrane region" description="Helical" evidence="7">
    <location>
        <begin position="239"/>
        <end position="260"/>
    </location>
</feature>
<feature type="transmembrane region" description="Helical" evidence="7">
    <location>
        <begin position="172"/>
        <end position="192"/>
    </location>
</feature>
<evidence type="ECO:0000256" key="7">
    <source>
        <dbReference type="RuleBase" id="RU368015"/>
    </source>
</evidence>
<sequence length="414" mass="45674">MVAWLLGCLASDHLLCHRTYQWMVGPRENSHDRIIWDRAVHHQDANGANSRGVRNTSVLPRGKSFNWWLRMTLYTCLVLSGQSVATLLGRLYFDKGGHSNWLQALMNLAGFPILLPYYCIPALSKRNNPTTNSVQSEPPPSTFTLASVYVSLGLLVAFGCFLYSVGLSYLPVSTYSLICASQLAFNALFSFFLNSQKFTPYIFNALFLLTISSVLLVFQGDSDSGAAGVIPKGKYVIGFLCTVAASASYGLTLSLTQLAFRKVIRKETFTAVMDMIVYQSLVASCAIFVGLFASGEWKGLKKEMGEFKSGKVSYIMNLTWSAIVWQLFAIGGVGLIFEASSLFSNVVSALGLPVVPVLAVIFFHDKMDRIKIVAMVLAIWGFVSYLYQHYLDDRKAKTSENENANGEVSTILPP</sequence>
<reference evidence="10" key="1">
    <citation type="submission" date="2025-08" db="UniProtKB">
        <authorList>
            <consortium name="RefSeq"/>
        </authorList>
    </citation>
    <scope>IDENTIFICATION</scope>
</reference>
<feature type="chain" id="PRO_5027580034" description="Probable purine permease" evidence="8">
    <location>
        <begin position="17"/>
        <end position="414"/>
    </location>
</feature>
<evidence type="ECO:0000313" key="10">
    <source>
        <dbReference type="RefSeq" id="XP_021801204.1"/>
    </source>
</evidence>
<evidence type="ECO:0000256" key="5">
    <source>
        <dbReference type="ARBA" id="ARBA00022989"/>
    </source>
</evidence>
<comment type="subcellular location">
    <subcellularLocation>
        <location evidence="1 7">Membrane</location>
        <topology evidence="1 7">Multi-pass membrane protein</topology>
    </subcellularLocation>
</comment>
<dbReference type="PANTHER" id="PTHR31376:SF17">
    <property type="entry name" value="PURINE PERMEASE 21-RELATED"/>
    <property type="match status" value="1"/>
</dbReference>
<dbReference type="Proteomes" id="UP000515124">
    <property type="component" value="Unplaced"/>
</dbReference>
<keyword evidence="6 7" id="KW-0472">Membrane</keyword>
<evidence type="ECO:0000256" key="6">
    <source>
        <dbReference type="ARBA" id="ARBA00023136"/>
    </source>
</evidence>
<evidence type="ECO:0000256" key="2">
    <source>
        <dbReference type="ARBA" id="ARBA00006213"/>
    </source>
</evidence>
<keyword evidence="4 7" id="KW-0812">Transmembrane</keyword>
<protein>
    <recommendedName>
        <fullName evidence="7">Probable purine permease</fullName>
    </recommendedName>
</protein>
<feature type="transmembrane region" description="Helical" evidence="7">
    <location>
        <begin position="198"/>
        <end position="218"/>
    </location>
</feature>
<dbReference type="RefSeq" id="XP_021801204.1">
    <property type="nucleotide sequence ID" value="XM_021945512.1"/>
</dbReference>
<feature type="transmembrane region" description="Helical" evidence="7">
    <location>
        <begin position="71"/>
        <end position="93"/>
    </location>
</feature>
<dbReference type="GO" id="GO:0015211">
    <property type="term" value="F:purine nucleoside transmembrane transporter activity"/>
    <property type="evidence" value="ECO:0007669"/>
    <property type="project" value="UniProtKB-UniRule"/>
</dbReference>
<feature type="signal peptide" evidence="8">
    <location>
        <begin position="1"/>
        <end position="16"/>
    </location>
</feature>
<feature type="transmembrane region" description="Helical" evidence="7">
    <location>
        <begin position="343"/>
        <end position="363"/>
    </location>
</feature>
<evidence type="ECO:0000256" key="1">
    <source>
        <dbReference type="ARBA" id="ARBA00004141"/>
    </source>
</evidence>
<name>A0A6P5RE46_PRUAV</name>
<dbReference type="InterPro" id="IPR037185">
    <property type="entry name" value="EmrE-like"/>
</dbReference>
<keyword evidence="8" id="KW-0732">Signal</keyword>